<organism evidence="2 3">
    <name type="scientific">Mycena chlorophos</name>
    <name type="common">Agaric fungus</name>
    <name type="synonym">Agaricus chlorophos</name>
    <dbReference type="NCBI Taxonomy" id="658473"/>
    <lineage>
        <taxon>Eukaryota</taxon>
        <taxon>Fungi</taxon>
        <taxon>Dikarya</taxon>
        <taxon>Basidiomycota</taxon>
        <taxon>Agaricomycotina</taxon>
        <taxon>Agaricomycetes</taxon>
        <taxon>Agaricomycetidae</taxon>
        <taxon>Agaricales</taxon>
        <taxon>Marasmiineae</taxon>
        <taxon>Mycenaceae</taxon>
        <taxon>Mycena</taxon>
    </lineage>
</organism>
<feature type="compositionally biased region" description="Acidic residues" evidence="1">
    <location>
        <begin position="666"/>
        <end position="676"/>
    </location>
</feature>
<feature type="region of interest" description="Disordered" evidence="1">
    <location>
        <begin position="1099"/>
        <end position="1140"/>
    </location>
</feature>
<feature type="compositionally biased region" description="Basic and acidic residues" evidence="1">
    <location>
        <begin position="594"/>
        <end position="607"/>
    </location>
</feature>
<feature type="region of interest" description="Disordered" evidence="1">
    <location>
        <begin position="1447"/>
        <end position="1470"/>
    </location>
</feature>
<feature type="compositionally biased region" description="Basic and acidic residues" evidence="1">
    <location>
        <begin position="717"/>
        <end position="733"/>
    </location>
</feature>
<protein>
    <submittedName>
        <fullName evidence="2">Uncharacterized protein</fullName>
    </submittedName>
</protein>
<feature type="region of interest" description="Disordered" evidence="1">
    <location>
        <begin position="1"/>
        <end position="52"/>
    </location>
</feature>
<sequence>MPAVLSKPTGSQSQRRVPRPPATPTPEPPLPDLDYEAPLGPDDPALERIPLPASRPKGLPHLYFAKDHPQTPEGGQAIVYWVDSSPEGQKKAWAYEKSLETPGGDRQSLLDGGLFELEHLYCVFARSIQGSGKPEDDVPMIWVVDGNLLPAYLFKFKRFTATRDVFIGDQEDRTLSRAAPTVVSPPGETPVRTELKGGVAFERSGFAKPVKGEGRSYTIGTSFETQTRMVAPAAAFKTATESGEKAARGKHEFVEAATDIAMTCMNMGPSSVRGYLVRAASLRNVPQYGVAGNYAFGTTQINVAAAQKPNAGKNSLGGDLGFFGNAHIDGQDSEGHFTHMMLDPDMPDDYAPGFFFLLAIGVFVVTKARVSVVFSGLRRHGGTPPLSPAGQAVVHWAVRIAAVTYPPTAQMNGFGRVRLGVWPNGDSLYLTPELVYAGIPYGNKNGYPPNGNTNRALFNREGIFLMPPDELIEFFVRALMLFTNYFFQQLATNLRAFYPDANYDFAFYPEHFERAFSYISATPDGNQQRRCVKRWDLAPGYRDSSVESPDPYITIPPDVHARMQDSGPARGAVMEEWDAYVARVHACTPSMSARWEHRPTSEAVEGKPKRKRGTKSRDLDPSKPPKPPRIRQPRKGKPKTKTAKAAAAAAAKGRGGRKGKGKKGEDDADGDWEDIDLNWNQPEDESVRPGSRPRLRSLPSRLGVDSTPPVPTIPAKRRADAKQPEEAGPKRLRADGTLWATDAFMDMTADADESSALDGAYWSRSPTRRPASMYQRRKHGEWAGEMVTEDPSSSSASRVAGAHGSDHFPFLDKLTLESIQSEAQLVEKAYQTLVHAPLGMADAEQRIVQTYNALDADPSSVAAAAGMATFWNDLPTLHATHDVNSVLLKLDRQSIMFSNYLAWNWLYDHCQGCIRRWIMGSATSTENWIERLASQVRRILRDVHVHATLASADFLPDLPPRTFVYSNRNHRKYGTQEALVAGVVYWSTAVIRAWFNFPNPDNKTPTSQFQAFFISVILSSIGRHALLLNSVWDAYRTIGKSVVGSTKSMVQGLARISTLHSQLRQHPLALTDSDERCALRTLGVTVDCIRLRACGVPVGMPEVPQPPEPTAVQSSSEPRPTLPNPHPFLPPAPSSPQLSDEQKGLLADFLAFIDEAVESVLHPNTIVHPTKWQQGLETHPDALLPFRHLAPSLKRTYEPDGPYDTQFANTMAGFYSGLVFRGVTFNTPFSRAGRLVYDGHGDFEAATSLFRQSYETENDQPAPSNLCCNTNAYGSSNHGRTIHLAQDYANSLHRPDLPRDLLAGGNSIDFLEFWTYLRSSKPEDGKWFPGLGPLASYLLAADYTYTSPRLVTVPTFKQMGYAVTSLNKGAASALETLRLIPRRELTAKGAPRKPNENDVQWGLKVVYDALQRHLSPEVQRAIGFDLIMVEHSLCKYSRAIGRNRWPNPHALDGRAADDESMDDESMDDES</sequence>
<dbReference type="EMBL" id="DF843160">
    <property type="protein sequence ID" value="GAT47143.1"/>
    <property type="molecule type" value="Genomic_DNA"/>
</dbReference>
<accession>A0ABQ0L7R7</accession>
<name>A0ABQ0L7R7_MYCCL</name>
<gene>
    <name evidence="2" type="ORF">MCHLO_04623</name>
</gene>
<feature type="compositionally biased region" description="Pro residues" evidence="1">
    <location>
        <begin position="19"/>
        <end position="31"/>
    </location>
</feature>
<proteinExistence type="predicted"/>
<reference evidence="2" key="1">
    <citation type="submission" date="2014-09" db="EMBL/GenBank/DDBJ databases">
        <title>Genome sequence of the luminous mushroom Mycena chlorophos for searching fungal bioluminescence genes.</title>
        <authorList>
            <person name="Tanaka Y."/>
            <person name="Kasuga D."/>
            <person name="Oba Y."/>
            <person name="Hase S."/>
            <person name="Sato K."/>
            <person name="Oba Y."/>
            <person name="Sakakibara Y."/>
        </authorList>
    </citation>
    <scope>NUCLEOTIDE SEQUENCE</scope>
</reference>
<feature type="compositionally biased region" description="Pro residues" evidence="1">
    <location>
        <begin position="1120"/>
        <end position="1134"/>
    </location>
</feature>
<evidence type="ECO:0000256" key="1">
    <source>
        <dbReference type="SAM" id="MobiDB-lite"/>
    </source>
</evidence>
<keyword evidence="3" id="KW-1185">Reference proteome</keyword>
<feature type="compositionally biased region" description="Low complexity" evidence="1">
    <location>
        <begin position="688"/>
        <end position="703"/>
    </location>
</feature>
<evidence type="ECO:0000313" key="3">
    <source>
        <dbReference type="Proteomes" id="UP000815677"/>
    </source>
</evidence>
<feature type="compositionally biased region" description="Low complexity" evidence="1">
    <location>
        <begin position="643"/>
        <end position="652"/>
    </location>
</feature>
<feature type="region of interest" description="Disordered" evidence="1">
    <location>
        <begin position="592"/>
        <end position="733"/>
    </location>
</feature>
<feature type="compositionally biased region" description="Acidic residues" evidence="1">
    <location>
        <begin position="1458"/>
        <end position="1470"/>
    </location>
</feature>
<feature type="compositionally biased region" description="Basic residues" evidence="1">
    <location>
        <begin position="626"/>
        <end position="642"/>
    </location>
</feature>
<evidence type="ECO:0000313" key="2">
    <source>
        <dbReference type="EMBL" id="GAT47143.1"/>
    </source>
</evidence>
<dbReference type="Proteomes" id="UP000815677">
    <property type="component" value="Unassembled WGS sequence"/>
</dbReference>